<evidence type="ECO:0000256" key="9">
    <source>
        <dbReference type="ARBA" id="ARBA00023065"/>
    </source>
</evidence>
<keyword evidence="9 12" id="KW-0406">Ion transport</keyword>
<evidence type="ECO:0000256" key="12">
    <source>
        <dbReference type="RuleBase" id="RU003661"/>
    </source>
</evidence>
<evidence type="ECO:0000256" key="6">
    <source>
        <dbReference type="ARBA" id="ARBA00022692"/>
    </source>
</evidence>
<keyword evidence="4 12" id="KW-0813">Transport</keyword>
<dbReference type="EMBL" id="KC107812">
    <property type="protein sequence ID" value="AGA56197.1"/>
    <property type="molecule type" value="Genomic_DNA"/>
</dbReference>
<protein>
    <recommendedName>
        <fullName evidence="12">ATP synthase complex subunit 8</fullName>
    </recommendedName>
</protein>
<sequence length="52" mass="6179">MPQLSPLLWLNLLVLFLISLLLFFSLTYFIGLPTTLDLKTRTVFPPQKNWKW</sequence>
<proteinExistence type="inferred from homology"/>
<evidence type="ECO:0000256" key="3">
    <source>
        <dbReference type="ARBA" id="ARBA00011291"/>
    </source>
</evidence>
<gene>
    <name evidence="14" type="primary">ATP8</name>
</gene>
<name>L0E7E7_CALMF</name>
<dbReference type="Pfam" id="PF00895">
    <property type="entry name" value="ATP-synt_8"/>
    <property type="match status" value="1"/>
</dbReference>
<keyword evidence="11 13" id="KW-0472">Membrane</keyword>
<feature type="transmembrane region" description="Helical" evidence="13">
    <location>
        <begin position="6"/>
        <end position="31"/>
    </location>
</feature>
<dbReference type="GO" id="GO:0015986">
    <property type="term" value="P:proton motive force-driven ATP synthesis"/>
    <property type="evidence" value="ECO:0007669"/>
    <property type="project" value="InterPro"/>
</dbReference>
<evidence type="ECO:0000256" key="11">
    <source>
        <dbReference type="ARBA" id="ARBA00023136"/>
    </source>
</evidence>
<comment type="subcellular location">
    <subcellularLocation>
        <location evidence="1 12">Mitochondrion membrane</location>
        <topology evidence="1 12">Single-pass membrane protein</topology>
    </subcellularLocation>
</comment>
<keyword evidence="10 12" id="KW-0496">Mitochondrion</keyword>
<evidence type="ECO:0000256" key="7">
    <source>
        <dbReference type="ARBA" id="ARBA00022781"/>
    </source>
</evidence>
<dbReference type="GO" id="GO:0031966">
    <property type="term" value="C:mitochondrial membrane"/>
    <property type="evidence" value="ECO:0007669"/>
    <property type="project" value="UniProtKB-SubCell"/>
</dbReference>
<evidence type="ECO:0000256" key="4">
    <source>
        <dbReference type="ARBA" id="ARBA00022448"/>
    </source>
</evidence>
<evidence type="ECO:0000256" key="8">
    <source>
        <dbReference type="ARBA" id="ARBA00022989"/>
    </source>
</evidence>
<dbReference type="GO" id="GO:0015078">
    <property type="term" value="F:proton transmembrane transporter activity"/>
    <property type="evidence" value="ECO:0007669"/>
    <property type="project" value="InterPro"/>
</dbReference>
<dbReference type="GO" id="GO:0045259">
    <property type="term" value="C:proton-transporting ATP synthase complex"/>
    <property type="evidence" value="ECO:0007669"/>
    <property type="project" value="UniProtKB-KW"/>
</dbReference>
<dbReference type="AlphaFoldDB" id="L0E7E7"/>
<dbReference type="InterPro" id="IPR001421">
    <property type="entry name" value="ATP8_metazoa"/>
</dbReference>
<reference evidence="14" key="1">
    <citation type="journal article" date="2013" name="Mol. Phylogenet. Evol.">
        <title>Mitogenomic analysis of decapod crustacean phylogeny corroborates traditional views on their relationships.</title>
        <authorList>
            <person name="Shen H."/>
            <person name="Braband A."/>
            <person name="Scholtz G."/>
        </authorList>
    </citation>
    <scope>NUCLEOTIDE SEQUENCE</scope>
</reference>
<evidence type="ECO:0000256" key="5">
    <source>
        <dbReference type="ARBA" id="ARBA00022547"/>
    </source>
</evidence>
<keyword evidence="5 12" id="KW-0138">CF(0)</keyword>
<keyword evidence="6 12" id="KW-0812">Transmembrane</keyword>
<comment type="similarity">
    <text evidence="2 12">Belongs to the ATPase protein 8 family.</text>
</comment>
<evidence type="ECO:0000256" key="10">
    <source>
        <dbReference type="ARBA" id="ARBA00023128"/>
    </source>
</evidence>
<keyword evidence="8 13" id="KW-1133">Transmembrane helix</keyword>
<accession>L0E7E7</accession>
<geneLocation type="mitochondrion" evidence="14"/>
<evidence type="ECO:0000256" key="13">
    <source>
        <dbReference type="SAM" id="Phobius"/>
    </source>
</evidence>
<organism evidence="14">
    <name type="scientific">Calocaris macandreae</name>
    <name type="common">Mud-burrowing shrimp</name>
    <dbReference type="NCBI Taxonomy" id="1267412"/>
    <lineage>
        <taxon>Eukaryota</taxon>
        <taxon>Metazoa</taxon>
        <taxon>Ecdysozoa</taxon>
        <taxon>Arthropoda</taxon>
        <taxon>Crustacea</taxon>
        <taxon>Multicrustacea</taxon>
        <taxon>Malacostraca</taxon>
        <taxon>Eumalacostraca</taxon>
        <taxon>Eucarida</taxon>
        <taxon>Decapoda</taxon>
        <taxon>Pleocyemata</taxon>
        <taxon>Axiidea</taxon>
        <taxon>Axiidae</taxon>
        <taxon>Calocaris</taxon>
    </lineage>
</organism>
<evidence type="ECO:0000313" key="14">
    <source>
        <dbReference type="EMBL" id="AGA56197.1"/>
    </source>
</evidence>
<evidence type="ECO:0000256" key="2">
    <source>
        <dbReference type="ARBA" id="ARBA00008892"/>
    </source>
</evidence>
<evidence type="ECO:0000256" key="1">
    <source>
        <dbReference type="ARBA" id="ARBA00004304"/>
    </source>
</evidence>
<keyword evidence="7 12" id="KW-0375">Hydrogen ion transport</keyword>
<comment type="subunit">
    <text evidence="3">F-type ATPases have 2 components, CF(1) - the catalytic core - and CF(0) - the membrane proton channel.</text>
</comment>